<dbReference type="Pfam" id="PF01558">
    <property type="entry name" value="POR"/>
    <property type="match status" value="1"/>
</dbReference>
<dbReference type="InterPro" id="IPR052554">
    <property type="entry name" value="2-oxoglutarate_synth_KorC"/>
</dbReference>
<dbReference type="InterPro" id="IPR011894">
    <property type="entry name" value="PorC_KorC"/>
</dbReference>
<sequence length="200" mass="22487">MALSEPIAVRVAGSGGQGSVLAGRILAQAAVFDGKYVVQTQLYGAQVRGGISHCDVLIDDNWIDFPEATQFDVMYLMHPDVVRTYYKLLRVNGVLLLDYTYLQNMPQKIFTLTKKVIALPLERMAIDKFKTPIVSNMIGLGALVKATRLVSIESLRKAVEETVSERYVKMNIEAIEYGYESVTKEYRIRSEQKVRTLGFE</sequence>
<feature type="domain" description="Pyruvate/ketoisovalerate oxidoreductase catalytic" evidence="2">
    <location>
        <begin position="15"/>
        <end position="180"/>
    </location>
</feature>
<dbReference type="GO" id="GO:0016625">
    <property type="term" value="F:oxidoreductase activity, acting on the aldehyde or oxo group of donors, iron-sulfur protein as acceptor"/>
    <property type="evidence" value="ECO:0007669"/>
    <property type="project" value="InterPro"/>
</dbReference>
<dbReference type="OrthoDB" id="9789125at2"/>
<protein>
    <submittedName>
        <fullName evidence="3">Pyruvate ferredoxin oxidoreductase</fullName>
    </submittedName>
</protein>
<dbReference type="InterPro" id="IPR019752">
    <property type="entry name" value="Pyrv/ketoisovalerate_OxRed_cat"/>
</dbReference>
<organism evidence="3 4">
    <name type="scientific">Pseudothermotoga hypogea DSM 11164 = NBRC 106472</name>
    <dbReference type="NCBI Taxonomy" id="1123384"/>
    <lineage>
        <taxon>Bacteria</taxon>
        <taxon>Thermotogati</taxon>
        <taxon>Thermotogota</taxon>
        <taxon>Thermotogae</taxon>
        <taxon>Thermotogales</taxon>
        <taxon>Thermotogaceae</taxon>
        <taxon>Pseudothermotoga</taxon>
    </lineage>
</organism>
<dbReference type="NCBIfam" id="TIGR02175">
    <property type="entry name" value="PorC_KorC"/>
    <property type="match status" value="1"/>
</dbReference>
<keyword evidence="3" id="KW-0670">Pyruvate</keyword>
<dbReference type="KEGG" id="phy:AJ81_10575"/>
<evidence type="ECO:0000313" key="3">
    <source>
        <dbReference type="EMBL" id="AJC74549.1"/>
    </source>
</evidence>
<evidence type="ECO:0000256" key="1">
    <source>
        <dbReference type="ARBA" id="ARBA00023002"/>
    </source>
</evidence>
<name>A0A0X1KTC5_9THEM</name>
<accession>A0A0X1KTC5</accession>
<dbReference type="AlphaFoldDB" id="A0A0X1KTC5"/>
<gene>
    <name evidence="3" type="ORF">AJ81_10575</name>
</gene>
<evidence type="ECO:0000259" key="2">
    <source>
        <dbReference type="Pfam" id="PF01558"/>
    </source>
</evidence>
<reference evidence="3 4" key="1">
    <citation type="submission" date="2014-01" db="EMBL/GenBank/DDBJ databases">
        <title>Genome sequencing of Thermotog hypogea.</title>
        <authorList>
            <person name="Zhang X."/>
            <person name="Alvare G."/>
            <person name="Fristensky B."/>
            <person name="Chen L."/>
            <person name="Suen T."/>
            <person name="Chen Q."/>
            <person name="Ma K."/>
        </authorList>
    </citation>
    <scope>NUCLEOTIDE SEQUENCE [LARGE SCALE GENOMIC DNA]</scope>
    <source>
        <strain evidence="3 4">DSM 11164</strain>
    </source>
</reference>
<dbReference type="EMBL" id="CP007141">
    <property type="protein sequence ID" value="AJC74549.1"/>
    <property type="molecule type" value="Genomic_DNA"/>
</dbReference>
<evidence type="ECO:0000313" key="4">
    <source>
        <dbReference type="Proteomes" id="UP000077469"/>
    </source>
</evidence>
<keyword evidence="4" id="KW-1185">Reference proteome</keyword>
<dbReference type="InterPro" id="IPR002869">
    <property type="entry name" value="Pyrv_flavodox_OxRed_cen"/>
</dbReference>
<proteinExistence type="predicted"/>
<dbReference type="STRING" id="1123384.AJ81_10575"/>
<dbReference type="SUPFAM" id="SSF53323">
    <property type="entry name" value="Pyruvate-ferredoxin oxidoreductase, PFOR, domain III"/>
    <property type="match status" value="1"/>
</dbReference>
<dbReference type="PANTHER" id="PTHR42730:SF1">
    <property type="entry name" value="2-OXOGLUTARATE SYNTHASE SUBUNIT KORC"/>
    <property type="match status" value="1"/>
</dbReference>
<dbReference type="RefSeq" id="WP_031502800.1">
    <property type="nucleotide sequence ID" value="NC_022795.1"/>
</dbReference>
<dbReference type="PANTHER" id="PTHR42730">
    <property type="entry name" value="2-OXOGLUTARATE SYNTHASE SUBUNIT KORC"/>
    <property type="match status" value="1"/>
</dbReference>
<keyword evidence="1" id="KW-0560">Oxidoreductase</keyword>
<dbReference type="Gene3D" id="3.40.920.10">
    <property type="entry name" value="Pyruvate-ferredoxin oxidoreductase, PFOR, domain III"/>
    <property type="match status" value="1"/>
</dbReference>
<dbReference type="Proteomes" id="UP000077469">
    <property type="component" value="Chromosome"/>
</dbReference>
<dbReference type="PATRIC" id="fig|1123384.7.peg.2121"/>
<dbReference type="PaxDb" id="1123384-AJ81_10575"/>